<sequence>MTTNKIWFVTGASKGLGLTLVRKLLAQGYAVAATSRNLTELQQAVPHNPNGRFLPLHMDLSSEESVRQAIATTISTLGGLDVVVNNAGYGQVGGLEEITDQEVRQNFEVNVFGLLNVIRQATPHLRAQGSGYVFNISSVGGYTGAFPGWGIYCATKFAVAGLTESYAAEMQEFGVHATVVYPGYFRTDFLTAGSLSIPKQPIEAYQSVRDSQAQHQEQINGNQPGDPEKAVDLLIQVSETATPPLHLFLGEDAYHLAEQKMQAVQKDLRAWEAASTATAFSA</sequence>
<dbReference type="PROSITE" id="PS00061">
    <property type="entry name" value="ADH_SHORT"/>
    <property type="match status" value="1"/>
</dbReference>
<dbReference type="Pfam" id="PF00106">
    <property type="entry name" value="adh_short"/>
    <property type="match status" value="1"/>
</dbReference>
<dbReference type="OrthoDB" id="9786056at2"/>
<dbReference type="SUPFAM" id="SSF51735">
    <property type="entry name" value="NAD(P)-binding Rossmann-fold domains"/>
    <property type="match status" value="1"/>
</dbReference>
<evidence type="ECO:0000256" key="1">
    <source>
        <dbReference type="ARBA" id="ARBA00006484"/>
    </source>
</evidence>
<dbReference type="InterPro" id="IPR051911">
    <property type="entry name" value="SDR_oxidoreductase"/>
</dbReference>
<evidence type="ECO:0000313" key="4">
    <source>
        <dbReference type="EMBL" id="TGE06575.1"/>
    </source>
</evidence>
<dbReference type="PRINTS" id="PR00081">
    <property type="entry name" value="GDHRDH"/>
</dbReference>
<protein>
    <submittedName>
        <fullName evidence="4">SDR family oxidoreductase</fullName>
    </submittedName>
</protein>
<keyword evidence="2" id="KW-0560">Oxidoreductase</keyword>
<reference evidence="4 5" key="1">
    <citation type="submission" date="2019-04" db="EMBL/GenBank/DDBJ databases">
        <authorList>
            <person name="Feng G."/>
            <person name="Zhang J."/>
            <person name="Zhu H."/>
        </authorList>
    </citation>
    <scope>NUCLEOTIDE SEQUENCE [LARGE SCALE GENOMIC DNA]</scope>
    <source>
        <strain evidence="4 5">92R-1</strain>
    </source>
</reference>
<evidence type="ECO:0000313" key="5">
    <source>
        <dbReference type="Proteomes" id="UP000298337"/>
    </source>
</evidence>
<keyword evidence="5" id="KW-1185">Reference proteome</keyword>
<name>A0A4Z0P4H8_9BACT</name>
<evidence type="ECO:0000256" key="2">
    <source>
        <dbReference type="ARBA" id="ARBA00023002"/>
    </source>
</evidence>
<dbReference type="InterPro" id="IPR002347">
    <property type="entry name" value="SDR_fam"/>
</dbReference>
<dbReference type="AlphaFoldDB" id="A0A4Z0P4H8"/>
<dbReference type="InterPro" id="IPR036291">
    <property type="entry name" value="NAD(P)-bd_dom_sf"/>
</dbReference>
<dbReference type="EMBL" id="SRLA01000003">
    <property type="protein sequence ID" value="TGE06575.1"/>
    <property type="molecule type" value="Genomic_DNA"/>
</dbReference>
<dbReference type="PANTHER" id="PTHR43976">
    <property type="entry name" value="SHORT CHAIN DEHYDROGENASE"/>
    <property type="match status" value="1"/>
</dbReference>
<dbReference type="Gene3D" id="3.40.50.720">
    <property type="entry name" value="NAD(P)-binding Rossmann-like Domain"/>
    <property type="match status" value="1"/>
</dbReference>
<accession>A0A4Z0P4H8</accession>
<comment type="similarity">
    <text evidence="1 3">Belongs to the short-chain dehydrogenases/reductases (SDR) family.</text>
</comment>
<dbReference type="PRINTS" id="PR00080">
    <property type="entry name" value="SDRFAMILY"/>
</dbReference>
<organism evidence="4 5">
    <name type="scientific">Hymenobacter fodinae</name>
    <dbReference type="NCBI Taxonomy" id="2510796"/>
    <lineage>
        <taxon>Bacteria</taxon>
        <taxon>Pseudomonadati</taxon>
        <taxon>Bacteroidota</taxon>
        <taxon>Cytophagia</taxon>
        <taxon>Cytophagales</taxon>
        <taxon>Hymenobacteraceae</taxon>
        <taxon>Hymenobacter</taxon>
    </lineage>
</organism>
<dbReference type="RefSeq" id="WP_135435347.1">
    <property type="nucleotide sequence ID" value="NZ_SRLA01000003.1"/>
</dbReference>
<dbReference type="GO" id="GO:0016491">
    <property type="term" value="F:oxidoreductase activity"/>
    <property type="evidence" value="ECO:0007669"/>
    <property type="project" value="UniProtKB-KW"/>
</dbReference>
<comment type="caution">
    <text evidence="4">The sequence shown here is derived from an EMBL/GenBank/DDBJ whole genome shotgun (WGS) entry which is preliminary data.</text>
</comment>
<dbReference type="PANTHER" id="PTHR43976:SF16">
    <property type="entry name" value="SHORT-CHAIN DEHYDROGENASE_REDUCTASE FAMILY PROTEIN"/>
    <property type="match status" value="1"/>
</dbReference>
<dbReference type="Proteomes" id="UP000298337">
    <property type="component" value="Unassembled WGS sequence"/>
</dbReference>
<evidence type="ECO:0000256" key="3">
    <source>
        <dbReference type="RuleBase" id="RU000363"/>
    </source>
</evidence>
<dbReference type="CDD" id="cd05374">
    <property type="entry name" value="17beta-HSD-like_SDR_c"/>
    <property type="match status" value="1"/>
</dbReference>
<gene>
    <name evidence="4" type="ORF">EU556_17230</name>
</gene>
<proteinExistence type="inferred from homology"/>
<dbReference type="InterPro" id="IPR020904">
    <property type="entry name" value="Sc_DH/Rdtase_CS"/>
</dbReference>